<dbReference type="InterPro" id="IPR025388">
    <property type="entry name" value="Alginate_export_dom"/>
</dbReference>
<evidence type="ECO:0000256" key="1">
    <source>
        <dbReference type="SAM" id="SignalP"/>
    </source>
</evidence>
<proteinExistence type="predicted"/>
<dbReference type="EMBL" id="JACHGW010000009">
    <property type="protein sequence ID" value="MBB6053836.1"/>
    <property type="molecule type" value="Genomic_DNA"/>
</dbReference>
<dbReference type="AlphaFoldDB" id="A0A7W9WA04"/>
<organism evidence="3 4">
    <name type="scientific">Armatimonas rosea</name>
    <dbReference type="NCBI Taxonomy" id="685828"/>
    <lineage>
        <taxon>Bacteria</taxon>
        <taxon>Bacillati</taxon>
        <taxon>Armatimonadota</taxon>
        <taxon>Armatimonadia</taxon>
        <taxon>Armatimonadales</taxon>
        <taxon>Armatimonadaceae</taxon>
        <taxon>Armatimonas</taxon>
    </lineage>
</organism>
<feature type="chain" id="PRO_5031361887" description="Alginate export domain-containing protein" evidence="1">
    <location>
        <begin position="20"/>
        <end position="466"/>
    </location>
</feature>
<feature type="signal peptide" evidence="1">
    <location>
        <begin position="1"/>
        <end position="19"/>
    </location>
</feature>
<comment type="caution">
    <text evidence="3">The sequence shown here is derived from an EMBL/GenBank/DDBJ whole genome shotgun (WGS) entry which is preliminary data.</text>
</comment>
<gene>
    <name evidence="3" type="ORF">HNQ39_005683</name>
</gene>
<evidence type="ECO:0000259" key="2">
    <source>
        <dbReference type="Pfam" id="PF13372"/>
    </source>
</evidence>
<feature type="domain" description="Alginate export" evidence="2">
    <location>
        <begin position="154"/>
        <end position="440"/>
    </location>
</feature>
<evidence type="ECO:0000313" key="4">
    <source>
        <dbReference type="Proteomes" id="UP000520814"/>
    </source>
</evidence>
<evidence type="ECO:0000313" key="3">
    <source>
        <dbReference type="EMBL" id="MBB6053836.1"/>
    </source>
</evidence>
<sequence>MKPTLTLGLVVLAVAPATAQTTTYSGSLRLRQEAWDWFQPATGSFQNAYAFTGATLRYGATRTTKTSSATVELEAPALIGLPTRATAPAPQGGLGLGALYRGFNGNQTSSLFVKQAFYQDKLRGIRAGRFEFNEGAESTPENPALAWVKSQRVSQRLIGTFGWSQVGRSFDGVHYSKTKGTDNLTAVVAYPTAGVFDLNGQPTLTSVRVGYLAATRTTKTSDQRLFGILYEDARKGVTKVDNQVPAVADTATITLTTLGGHYIQSGENANGKWDVLGWAAVQSGDWGTQTQQAYAYSLEAGWQPKAEKNAPWYRVGYDVYSGDGNPTDGKHQTFSPLLNTPRIYARTPFFAEANSRDLFAQAIFHPDKKTTLRADLHHVSLDKASDRWYAAGGPFLSAGSFGLIGRTNPSGGTSLADLIDLSADRVLDKRTSATVYVGHLLGSTVVKGIYPDSKGFFAYGELNYKL</sequence>
<keyword evidence="4" id="KW-1185">Reference proteome</keyword>
<reference evidence="3 4" key="1">
    <citation type="submission" date="2020-08" db="EMBL/GenBank/DDBJ databases">
        <title>Genomic Encyclopedia of Type Strains, Phase IV (KMG-IV): sequencing the most valuable type-strain genomes for metagenomic binning, comparative biology and taxonomic classification.</title>
        <authorList>
            <person name="Goeker M."/>
        </authorList>
    </citation>
    <scope>NUCLEOTIDE SEQUENCE [LARGE SCALE GENOMIC DNA]</scope>
    <source>
        <strain evidence="3 4">DSM 23562</strain>
    </source>
</reference>
<protein>
    <recommendedName>
        <fullName evidence="2">Alginate export domain-containing protein</fullName>
    </recommendedName>
</protein>
<dbReference type="Proteomes" id="UP000520814">
    <property type="component" value="Unassembled WGS sequence"/>
</dbReference>
<name>A0A7W9WA04_ARMRO</name>
<dbReference type="Pfam" id="PF13372">
    <property type="entry name" value="Alginate_exp"/>
    <property type="match status" value="1"/>
</dbReference>
<dbReference type="RefSeq" id="WP_184203924.1">
    <property type="nucleotide sequence ID" value="NZ_JACHGW010000009.1"/>
</dbReference>
<keyword evidence="1" id="KW-0732">Signal</keyword>
<accession>A0A7W9WA04</accession>